<name>A0ABW1LGG8_9ACTN</name>
<dbReference type="Gene3D" id="3.30.530.20">
    <property type="match status" value="1"/>
</dbReference>
<gene>
    <name evidence="1" type="ORF">ACFPYL_06060</name>
</gene>
<proteinExistence type="predicted"/>
<accession>A0ABW1LGG8</accession>
<evidence type="ECO:0000313" key="1">
    <source>
        <dbReference type="EMBL" id="MFC6042626.1"/>
    </source>
</evidence>
<dbReference type="InterPro" id="IPR023393">
    <property type="entry name" value="START-like_dom_sf"/>
</dbReference>
<dbReference type="SUPFAM" id="SSF55961">
    <property type="entry name" value="Bet v1-like"/>
    <property type="match status" value="1"/>
</dbReference>
<keyword evidence="2" id="KW-1185">Reference proteome</keyword>
<organism evidence="1 2">
    <name type="scientific">Nocardioides hankookensis</name>
    <dbReference type="NCBI Taxonomy" id="443157"/>
    <lineage>
        <taxon>Bacteria</taxon>
        <taxon>Bacillati</taxon>
        <taxon>Actinomycetota</taxon>
        <taxon>Actinomycetes</taxon>
        <taxon>Propionibacteriales</taxon>
        <taxon>Nocardioidaceae</taxon>
        <taxon>Nocardioides</taxon>
    </lineage>
</organism>
<evidence type="ECO:0008006" key="3">
    <source>
        <dbReference type="Google" id="ProtNLM"/>
    </source>
</evidence>
<reference evidence="2" key="1">
    <citation type="journal article" date="2019" name="Int. J. Syst. Evol. Microbiol.">
        <title>The Global Catalogue of Microorganisms (GCM) 10K type strain sequencing project: providing services to taxonomists for standard genome sequencing and annotation.</title>
        <authorList>
            <consortium name="The Broad Institute Genomics Platform"/>
            <consortium name="The Broad Institute Genome Sequencing Center for Infectious Disease"/>
            <person name="Wu L."/>
            <person name="Ma J."/>
        </authorList>
    </citation>
    <scope>NUCLEOTIDE SEQUENCE [LARGE SCALE GENOMIC DNA]</scope>
    <source>
        <strain evidence="2">CCUG 54522</strain>
    </source>
</reference>
<comment type="caution">
    <text evidence="1">The sequence shown here is derived from an EMBL/GenBank/DDBJ whole genome shotgun (WGS) entry which is preliminary data.</text>
</comment>
<sequence length="179" mass="19349">MFSSVAATPAEVAAGLPGDDLVPAADVVMDRAFSVAAPPETVWPWFAQLGKNRAGWYLTRSVERLVPRSSRAIRRIDPALQDLAVGHVIDDWGGRDATFEIALLEPPHVLVHTSTRGRTDLTWAIVLTPYAGGTRVQLRLRLGTVRHRRLASTVGELFDAATVAGLAAGLRERVSPAPR</sequence>
<protein>
    <recommendedName>
        <fullName evidence="3">SRPBCC family protein</fullName>
    </recommendedName>
</protein>
<evidence type="ECO:0000313" key="2">
    <source>
        <dbReference type="Proteomes" id="UP001596135"/>
    </source>
</evidence>
<dbReference type="Proteomes" id="UP001596135">
    <property type="component" value="Unassembled WGS sequence"/>
</dbReference>
<dbReference type="RefSeq" id="WP_379151684.1">
    <property type="nucleotide sequence ID" value="NZ_JBHSRJ010000003.1"/>
</dbReference>
<dbReference type="EMBL" id="JBHSRJ010000003">
    <property type="protein sequence ID" value="MFC6042626.1"/>
    <property type="molecule type" value="Genomic_DNA"/>
</dbReference>